<dbReference type="Pfam" id="PF16344">
    <property type="entry name" value="FecR_C"/>
    <property type="match status" value="1"/>
</dbReference>
<dbReference type="Gene3D" id="2.60.120.1440">
    <property type="match status" value="1"/>
</dbReference>
<dbReference type="Proteomes" id="UP001241110">
    <property type="component" value="Unassembled WGS sequence"/>
</dbReference>
<feature type="transmembrane region" description="Helical" evidence="1">
    <location>
        <begin position="104"/>
        <end position="125"/>
    </location>
</feature>
<keyword evidence="1" id="KW-0812">Transmembrane</keyword>
<dbReference type="InterPro" id="IPR006860">
    <property type="entry name" value="FecR"/>
</dbReference>
<sequence length="341" mass="39661">MPKPYSNYTLEDLIDNQSFRKWVKDPDSDQSDFWQEWLYQYPEKADLVAQARLILTNMDEDIEDDDIIDVWDRITKTNNDYEQELQQINTPVTNTPVTNTFPIYFQWAAVILGVILTSALVWFGLQEEQISYTTQYGEMKTVILPDGSTVQLNSNSSIRYTKGWNSTQIREIWLEGEAFFSVTHTVTHQRFLVHTPQVIVEVLGTQFDVNTRRSTARIVLSEGKIQLNDIQKHHGSLEMAPGELVEVNKTIDTLIRRRVDPDNYTSWKQNKLIFEDMVLSEVATMLEDNYGFEFYFKDQEIANFTFTGSVSRDKVPLLFTILEKTFRIHINQNGNKVTVSK</sequence>
<comment type="caution">
    <text evidence="4">The sequence shown here is derived from an EMBL/GenBank/DDBJ whole genome shotgun (WGS) entry which is preliminary data.</text>
</comment>
<keyword evidence="1" id="KW-1133">Transmembrane helix</keyword>
<protein>
    <submittedName>
        <fullName evidence="4">FecR domain-containing protein</fullName>
    </submittedName>
</protein>
<dbReference type="PANTHER" id="PTHR30273:SF2">
    <property type="entry name" value="PROTEIN FECR"/>
    <property type="match status" value="1"/>
</dbReference>
<dbReference type="PANTHER" id="PTHR30273">
    <property type="entry name" value="PERIPLASMIC SIGNAL SENSOR AND SIGMA FACTOR ACTIVATOR FECR-RELATED"/>
    <property type="match status" value="1"/>
</dbReference>
<feature type="domain" description="FecR protein" evidence="2">
    <location>
        <begin position="132"/>
        <end position="225"/>
    </location>
</feature>
<dbReference type="EMBL" id="JASJOS010000002">
    <property type="protein sequence ID" value="MDJ1479648.1"/>
    <property type="molecule type" value="Genomic_DNA"/>
</dbReference>
<evidence type="ECO:0000259" key="3">
    <source>
        <dbReference type="Pfam" id="PF16344"/>
    </source>
</evidence>
<dbReference type="Pfam" id="PF04773">
    <property type="entry name" value="FecR"/>
    <property type="match status" value="1"/>
</dbReference>
<dbReference type="InterPro" id="IPR012373">
    <property type="entry name" value="Ferrdict_sens_TM"/>
</dbReference>
<reference evidence="4" key="1">
    <citation type="submission" date="2023-05" db="EMBL/GenBank/DDBJ databases">
        <authorList>
            <person name="Zhang X."/>
        </authorList>
    </citation>
    <scope>NUCLEOTIDE SEQUENCE</scope>
    <source>
        <strain evidence="4">YF14B1</strain>
    </source>
</reference>
<dbReference type="AlphaFoldDB" id="A0AAE3QN41"/>
<evidence type="ECO:0000313" key="4">
    <source>
        <dbReference type="EMBL" id="MDJ1479648.1"/>
    </source>
</evidence>
<dbReference type="GO" id="GO:0016989">
    <property type="term" value="F:sigma factor antagonist activity"/>
    <property type="evidence" value="ECO:0007669"/>
    <property type="project" value="TreeGrafter"/>
</dbReference>
<evidence type="ECO:0000256" key="1">
    <source>
        <dbReference type="SAM" id="Phobius"/>
    </source>
</evidence>
<dbReference type="PIRSF" id="PIRSF018266">
    <property type="entry name" value="FecR"/>
    <property type="match status" value="1"/>
</dbReference>
<dbReference type="RefSeq" id="WP_313976011.1">
    <property type="nucleotide sequence ID" value="NZ_JASJOS010000002.1"/>
</dbReference>
<organism evidence="4 5">
    <name type="scientific">Xanthocytophaga flava</name>
    <dbReference type="NCBI Taxonomy" id="3048013"/>
    <lineage>
        <taxon>Bacteria</taxon>
        <taxon>Pseudomonadati</taxon>
        <taxon>Bacteroidota</taxon>
        <taxon>Cytophagia</taxon>
        <taxon>Cytophagales</taxon>
        <taxon>Rhodocytophagaceae</taxon>
        <taxon>Xanthocytophaga</taxon>
    </lineage>
</organism>
<accession>A0AAE3QN41</accession>
<dbReference type="InterPro" id="IPR032508">
    <property type="entry name" value="FecR_C"/>
</dbReference>
<keyword evidence="1" id="KW-0472">Membrane</keyword>
<proteinExistence type="predicted"/>
<evidence type="ECO:0000259" key="2">
    <source>
        <dbReference type="Pfam" id="PF04773"/>
    </source>
</evidence>
<feature type="domain" description="Protein FecR C-terminal" evidence="3">
    <location>
        <begin position="271"/>
        <end position="339"/>
    </location>
</feature>
<gene>
    <name evidence="4" type="ORF">QNI16_04070</name>
</gene>
<name>A0AAE3QN41_9BACT</name>
<dbReference type="Gene3D" id="3.55.50.30">
    <property type="match status" value="1"/>
</dbReference>
<evidence type="ECO:0000313" key="5">
    <source>
        <dbReference type="Proteomes" id="UP001241110"/>
    </source>
</evidence>